<dbReference type="EMBL" id="BMNY01000003">
    <property type="protein sequence ID" value="GGM77939.1"/>
    <property type="molecule type" value="Genomic_DNA"/>
</dbReference>
<protein>
    <recommendedName>
        <fullName evidence="3">UPF0200 protein GCM10007108_15190</fullName>
    </recommendedName>
</protein>
<accession>A0AA37BSC7</accession>
<evidence type="ECO:0000313" key="5">
    <source>
        <dbReference type="Proteomes" id="UP000632195"/>
    </source>
</evidence>
<gene>
    <name evidence="4" type="ORF">GCM10007108_15190</name>
</gene>
<reference evidence="4" key="2">
    <citation type="submission" date="2022-09" db="EMBL/GenBank/DDBJ databases">
        <authorList>
            <person name="Sun Q."/>
            <person name="Ohkuma M."/>
        </authorList>
    </citation>
    <scope>NUCLEOTIDE SEQUENCE</scope>
    <source>
        <strain evidence="4">JCM 13583</strain>
    </source>
</reference>
<keyword evidence="5" id="KW-1185">Reference proteome</keyword>
<dbReference type="PANTHER" id="PTHR41930">
    <property type="entry name" value="UPF0200 PROTEIN MJ1399"/>
    <property type="match status" value="1"/>
</dbReference>
<feature type="binding site" evidence="3">
    <location>
        <begin position="6"/>
        <end position="13"/>
    </location>
    <ligand>
        <name>ATP</name>
        <dbReference type="ChEBI" id="CHEBI:30616"/>
    </ligand>
</feature>
<evidence type="ECO:0000256" key="1">
    <source>
        <dbReference type="ARBA" id="ARBA00022741"/>
    </source>
</evidence>
<comment type="caution">
    <text evidence="4">The sequence shown here is derived from an EMBL/GenBank/DDBJ whole genome shotgun (WGS) entry which is preliminary data.</text>
</comment>
<keyword evidence="1 3" id="KW-0547">Nucleotide-binding</keyword>
<dbReference type="InterPro" id="IPR027417">
    <property type="entry name" value="P-loop_NTPase"/>
</dbReference>
<dbReference type="PANTHER" id="PTHR41930:SF1">
    <property type="entry name" value="DEPHOSPHO-COA KINASE"/>
    <property type="match status" value="1"/>
</dbReference>
<comment type="similarity">
    <text evidence="3">Belongs to the UPF0200 family.</text>
</comment>
<sequence>MIVVTGMPGAGKDEFIAVARSVGFMDVHMGESVRHYARLRGIPFTDGDIGRFAASEREKYGMDIWARRTAEMIRDPERTVVDGVRNMEEVDAFRERDRNLIVIAIFANREERFRRILGRQRPDDVRSMAELVLRDKRELSFGIGSVIALADVMIVNDGTLEEFREKSRKVLQSLPRP</sequence>
<keyword evidence="2 3" id="KW-0067">ATP-binding</keyword>
<dbReference type="Gene3D" id="3.40.50.300">
    <property type="entry name" value="P-loop containing nucleotide triphosphate hydrolases"/>
    <property type="match status" value="1"/>
</dbReference>
<evidence type="ECO:0000256" key="3">
    <source>
        <dbReference type="HAMAP-Rule" id="MF_01111"/>
    </source>
</evidence>
<evidence type="ECO:0000256" key="2">
    <source>
        <dbReference type="ARBA" id="ARBA00022840"/>
    </source>
</evidence>
<dbReference type="HAMAP" id="MF_01111">
    <property type="entry name" value="UPF0200"/>
    <property type="match status" value="1"/>
</dbReference>
<reference evidence="4" key="1">
    <citation type="journal article" date="2014" name="Int. J. Syst. Evol. Microbiol.">
        <title>Complete genome sequence of Corynebacterium casei LMG S-19264T (=DSM 44701T), isolated from a smear-ripened cheese.</title>
        <authorList>
            <consortium name="US DOE Joint Genome Institute (JGI-PGF)"/>
            <person name="Walter F."/>
            <person name="Albersmeier A."/>
            <person name="Kalinowski J."/>
            <person name="Ruckert C."/>
        </authorList>
    </citation>
    <scope>NUCLEOTIDE SEQUENCE</scope>
    <source>
        <strain evidence="4">JCM 13583</strain>
    </source>
</reference>
<dbReference type="GO" id="GO:0005524">
    <property type="term" value="F:ATP binding"/>
    <property type="evidence" value="ECO:0007669"/>
    <property type="project" value="UniProtKB-UniRule"/>
</dbReference>
<evidence type="ECO:0000313" key="4">
    <source>
        <dbReference type="EMBL" id="GGM77939.1"/>
    </source>
</evidence>
<name>A0AA37BSC7_9ARCH</name>
<dbReference type="Proteomes" id="UP000632195">
    <property type="component" value="Unassembled WGS sequence"/>
</dbReference>
<dbReference type="SUPFAM" id="SSF52540">
    <property type="entry name" value="P-loop containing nucleoside triphosphate hydrolases"/>
    <property type="match status" value="1"/>
</dbReference>
<dbReference type="Pfam" id="PF13238">
    <property type="entry name" value="AAA_18"/>
    <property type="match status" value="1"/>
</dbReference>
<dbReference type="InterPro" id="IPR022970">
    <property type="entry name" value="NTP_hydrolase-rel"/>
</dbReference>
<organism evidence="4 5">
    <name type="scientific">Thermogymnomonas acidicola</name>
    <dbReference type="NCBI Taxonomy" id="399579"/>
    <lineage>
        <taxon>Archaea</taxon>
        <taxon>Methanobacteriati</taxon>
        <taxon>Thermoplasmatota</taxon>
        <taxon>Thermoplasmata</taxon>
        <taxon>Thermoplasmatales</taxon>
        <taxon>Thermogymnomonas</taxon>
    </lineage>
</organism>
<proteinExistence type="inferred from homology"/>
<dbReference type="RefSeq" id="WP_188681652.1">
    <property type="nucleotide sequence ID" value="NZ_BMNY01000003.1"/>
</dbReference>
<dbReference type="AlphaFoldDB" id="A0AA37BSC7"/>